<dbReference type="PROSITE" id="PS50995">
    <property type="entry name" value="HTH_MARR_2"/>
    <property type="match status" value="1"/>
</dbReference>
<dbReference type="InterPro" id="IPR036390">
    <property type="entry name" value="WH_DNA-bd_sf"/>
</dbReference>
<dbReference type="SMART" id="SM00347">
    <property type="entry name" value="HTH_MARR"/>
    <property type="match status" value="1"/>
</dbReference>
<name>A0ABZ2XVM1_9RHOB</name>
<dbReference type="InterPro" id="IPR000835">
    <property type="entry name" value="HTH_MarR-typ"/>
</dbReference>
<protein>
    <submittedName>
        <fullName evidence="2">MarR family transcriptional regulator</fullName>
    </submittedName>
</protein>
<dbReference type="PRINTS" id="PR00598">
    <property type="entry name" value="HTHMARR"/>
</dbReference>
<dbReference type="RefSeq" id="WP_406648689.1">
    <property type="nucleotide sequence ID" value="NZ_CP123584.1"/>
</dbReference>
<dbReference type="Gene3D" id="1.10.10.10">
    <property type="entry name" value="Winged helix-like DNA-binding domain superfamily/Winged helix DNA-binding domain"/>
    <property type="match status" value="1"/>
</dbReference>
<dbReference type="PANTHER" id="PTHR33164:SF43">
    <property type="entry name" value="HTH-TYPE TRANSCRIPTIONAL REPRESSOR YETL"/>
    <property type="match status" value="1"/>
</dbReference>
<dbReference type="InterPro" id="IPR039422">
    <property type="entry name" value="MarR/SlyA-like"/>
</dbReference>
<feature type="domain" description="HTH marR-type" evidence="1">
    <location>
        <begin position="18"/>
        <end position="156"/>
    </location>
</feature>
<proteinExistence type="predicted"/>
<gene>
    <name evidence="2" type="ORF">QEZ52_06285</name>
</gene>
<dbReference type="Proteomes" id="UP001623232">
    <property type="component" value="Chromosome"/>
</dbReference>
<evidence type="ECO:0000313" key="3">
    <source>
        <dbReference type="Proteomes" id="UP001623232"/>
    </source>
</evidence>
<evidence type="ECO:0000313" key="2">
    <source>
        <dbReference type="EMBL" id="WZK90154.1"/>
    </source>
</evidence>
<keyword evidence="3" id="KW-1185">Reference proteome</keyword>
<organism evidence="2 3">
    <name type="scientific">Aliisedimentitalea scapharcae</name>
    <dbReference type="NCBI Taxonomy" id="1524259"/>
    <lineage>
        <taxon>Bacteria</taxon>
        <taxon>Pseudomonadati</taxon>
        <taxon>Pseudomonadota</taxon>
        <taxon>Alphaproteobacteria</taxon>
        <taxon>Rhodobacterales</taxon>
        <taxon>Roseobacteraceae</taxon>
        <taxon>Aliisedimentitalea</taxon>
    </lineage>
</organism>
<dbReference type="Pfam" id="PF01047">
    <property type="entry name" value="MarR"/>
    <property type="match status" value="1"/>
</dbReference>
<dbReference type="EMBL" id="CP123584">
    <property type="protein sequence ID" value="WZK90154.1"/>
    <property type="molecule type" value="Genomic_DNA"/>
</dbReference>
<accession>A0ABZ2XVM1</accession>
<sequence>MSDTTPSPATSPATSKDRLRLWLRVLKATRAVESEIRENLRRDFATTLPRFDVMAALTQHGDGLKMSELSGVLKVSNGNVTGIVDRLVEDGHAAREKVPGDRRASRVILTAKGRAEFAHQAAAHEAWIDQIFAHVGPLDAVNIAETLDGVAKQLEDRD</sequence>
<dbReference type="PANTHER" id="PTHR33164">
    <property type="entry name" value="TRANSCRIPTIONAL REGULATOR, MARR FAMILY"/>
    <property type="match status" value="1"/>
</dbReference>
<evidence type="ECO:0000259" key="1">
    <source>
        <dbReference type="PROSITE" id="PS50995"/>
    </source>
</evidence>
<dbReference type="SUPFAM" id="SSF46785">
    <property type="entry name" value="Winged helix' DNA-binding domain"/>
    <property type="match status" value="1"/>
</dbReference>
<dbReference type="InterPro" id="IPR036388">
    <property type="entry name" value="WH-like_DNA-bd_sf"/>
</dbReference>
<reference evidence="2 3" key="1">
    <citation type="submission" date="2023-04" db="EMBL/GenBank/DDBJ databases">
        <title>Complete genome sequence of Alisedimentitalea scapharcae.</title>
        <authorList>
            <person name="Rong J.-C."/>
            <person name="Yi M.-L."/>
            <person name="Zhao Q."/>
        </authorList>
    </citation>
    <scope>NUCLEOTIDE SEQUENCE [LARGE SCALE GENOMIC DNA]</scope>
    <source>
        <strain evidence="2 3">KCTC 42119</strain>
    </source>
</reference>